<sequence length="103" mass="12555">LWYIYWYRLASAYQSFVNFGILHLIDNTLYIDSVLSLWQLREPRLECLLLQVRIFWIFDSDDKNLRMRQRQRPEELSQTQGVQKINDYLNFVQHNCLLTSLLI</sequence>
<protein>
    <submittedName>
        <fullName evidence="1">Uncharacterized protein</fullName>
    </submittedName>
</protein>
<evidence type="ECO:0000313" key="1">
    <source>
        <dbReference type="EMBL" id="JAP63059.1"/>
    </source>
</evidence>
<proteinExistence type="predicted"/>
<organism evidence="1">
    <name type="scientific">Schistocephalus solidus</name>
    <name type="common">Tapeworm</name>
    <dbReference type="NCBI Taxonomy" id="70667"/>
    <lineage>
        <taxon>Eukaryota</taxon>
        <taxon>Metazoa</taxon>
        <taxon>Spiralia</taxon>
        <taxon>Lophotrochozoa</taxon>
        <taxon>Platyhelminthes</taxon>
        <taxon>Cestoda</taxon>
        <taxon>Eucestoda</taxon>
        <taxon>Diphyllobothriidea</taxon>
        <taxon>Diphyllobothriidae</taxon>
        <taxon>Schistocephalus</taxon>
    </lineage>
</organism>
<name>A0A0V0JBI0_SCHSO</name>
<reference evidence="1" key="1">
    <citation type="submission" date="2016-01" db="EMBL/GenBank/DDBJ databases">
        <title>Reference transcriptome for the parasite Schistocephalus solidus: insights into the molecular evolution of parasitism.</title>
        <authorList>
            <person name="Hebert F.O."/>
            <person name="Grambauer S."/>
            <person name="Barber I."/>
            <person name="Landry C.R."/>
            <person name="Aubin-Horth N."/>
        </authorList>
    </citation>
    <scope>NUCLEOTIDE SEQUENCE</scope>
</reference>
<accession>A0A0V0JBI0</accession>
<dbReference type="AlphaFoldDB" id="A0A0V0JBI0"/>
<dbReference type="EMBL" id="GEEE01000166">
    <property type="protein sequence ID" value="JAP63059.1"/>
    <property type="molecule type" value="Transcribed_RNA"/>
</dbReference>
<gene>
    <name evidence="1" type="ORF">TR167034</name>
</gene>
<feature type="non-terminal residue" evidence="1">
    <location>
        <position position="1"/>
    </location>
</feature>